<dbReference type="RefSeq" id="XP_003664818.1">
    <property type="nucleotide sequence ID" value="XM_003664770.1"/>
</dbReference>
<feature type="region of interest" description="Disordered" evidence="1">
    <location>
        <begin position="38"/>
        <end position="65"/>
    </location>
</feature>
<sequence length="152" mass="17068">MLEVVCREPIVRDAFPNVWKGLVWLQSTQASRYRRLDVRKSGQNRSREGRPGNLIKAERADSPRLHEASTLVQDIVLDVSSHRHWPGDHEAQMVRPSGPRMYHNKRGLPGLLPSHCGAGRVGIASPNIDGISKPTVTSKIKETPRRKRTLPS</sequence>
<feature type="region of interest" description="Disordered" evidence="1">
    <location>
        <begin position="129"/>
        <end position="152"/>
    </location>
</feature>
<name>G2QIU5_THET4</name>
<gene>
    <name evidence="2" type="ORF">MYCTH_2307984</name>
</gene>
<dbReference type="InParanoid" id="G2QIU5"/>
<protein>
    <submittedName>
        <fullName evidence="2">Uncharacterized protein</fullName>
    </submittedName>
</protein>
<proteinExistence type="predicted"/>
<keyword evidence="3" id="KW-1185">Reference proteome</keyword>
<dbReference type="GeneID" id="11506612"/>
<dbReference type="HOGENOM" id="CLU_1723588_0_0_1"/>
<dbReference type="Proteomes" id="UP000007322">
    <property type="component" value="Chromosome 5"/>
</dbReference>
<accession>G2QIU5</accession>
<evidence type="ECO:0000256" key="1">
    <source>
        <dbReference type="SAM" id="MobiDB-lite"/>
    </source>
</evidence>
<evidence type="ECO:0000313" key="2">
    <source>
        <dbReference type="EMBL" id="AEO59573.1"/>
    </source>
</evidence>
<reference evidence="2 3" key="1">
    <citation type="journal article" date="2011" name="Nat. Biotechnol.">
        <title>Comparative genomic analysis of the thermophilic biomass-degrading fungi Myceliophthora thermophila and Thielavia terrestris.</title>
        <authorList>
            <person name="Berka R.M."/>
            <person name="Grigoriev I.V."/>
            <person name="Otillar R."/>
            <person name="Salamov A."/>
            <person name="Grimwood J."/>
            <person name="Reid I."/>
            <person name="Ishmael N."/>
            <person name="John T."/>
            <person name="Darmond C."/>
            <person name="Moisan M.-C."/>
            <person name="Henrissat B."/>
            <person name="Coutinho P.M."/>
            <person name="Lombard V."/>
            <person name="Natvig D.O."/>
            <person name="Lindquist E."/>
            <person name="Schmutz J."/>
            <person name="Lucas S."/>
            <person name="Harris P."/>
            <person name="Powlowski J."/>
            <person name="Bellemare A."/>
            <person name="Taylor D."/>
            <person name="Butler G."/>
            <person name="de Vries R.P."/>
            <person name="Allijn I.E."/>
            <person name="van den Brink J."/>
            <person name="Ushinsky S."/>
            <person name="Storms R."/>
            <person name="Powell A.J."/>
            <person name="Paulsen I.T."/>
            <person name="Elbourne L.D.H."/>
            <person name="Baker S.E."/>
            <person name="Magnuson J."/>
            <person name="LaBoissiere S."/>
            <person name="Clutterbuck A.J."/>
            <person name="Martinez D."/>
            <person name="Wogulis M."/>
            <person name="de Leon A.L."/>
            <person name="Rey M.W."/>
            <person name="Tsang A."/>
        </authorList>
    </citation>
    <scope>NUCLEOTIDE SEQUENCE [LARGE SCALE GENOMIC DNA]</scope>
    <source>
        <strain evidence="3">ATCC 42464 / BCRC 31852 / DSM 1799</strain>
    </source>
</reference>
<evidence type="ECO:0000313" key="3">
    <source>
        <dbReference type="Proteomes" id="UP000007322"/>
    </source>
</evidence>
<organism evidence="2 3">
    <name type="scientific">Thermothelomyces thermophilus (strain ATCC 42464 / BCRC 31852 / DSM 1799)</name>
    <name type="common">Sporotrichum thermophile</name>
    <dbReference type="NCBI Taxonomy" id="573729"/>
    <lineage>
        <taxon>Eukaryota</taxon>
        <taxon>Fungi</taxon>
        <taxon>Dikarya</taxon>
        <taxon>Ascomycota</taxon>
        <taxon>Pezizomycotina</taxon>
        <taxon>Sordariomycetes</taxon>
        <taxon>Sordariomycetidae</taxon>
        <taxon>Sordariales</taxon>
        <taxon>Chaetomiaceae</taxon>
        <taxon>Thermothelomyces</taxon>
    </lineage>
</organism>
<dbReference type="KEGG" id="mtm:MYCTH_2307984"/>
<dbReference type="EMBL" id="CP003006">
    <property type="protein sequence ID" value="AEO59573.1"/>
    <property type="molecule type" value="Genomic_DNA"/>
</dbReference>
<dbReference type="VEuPathDB" id="FungiDB:MYCTH_2307984"/>
<dbReference type="AlphaFoldDB" id="G2QIU5"/>